<dbReference type="Proteomes" id="UP001465976">
    <property type="component" value="Unassembled WGS sequence"/>
</dbReference>
<dbReference type="Gene3D" id="3.20.20.80">
    <property type="entry name" value="Glycosidases"/>
    <property type="match status" value="1"/>
</dbReference>
<evidence type="ECO:0008006" key="3">
    <source>
        <dbReference type="Google" id="ProtNLM"/>
    </source>
</evidence>
<organism evidence="1 2">
    <name type="scientific">Marasmius crinis-equi</name>
    <dbReference type="NCBI Taxonomy" id="585013"/>
    <lineage>
        <taxon>Eukaryota</taxon>
        <taxon>Fungi</taxon>
        <taxon>Dikarya</taxon>
        <taxon>Basidiomycota</taxon>
        <taxon>Agaricomycotina</taxon>
        <taxon>Agaricomycetes</taxon>
        <taxon>Agaricomycetidae</taxon>
        <taxon>Agaricales</taxon>
        <taxon>Marasmiineae</taxon>
        <taxon>Marasmiaceae</taxon>
        <taxon>Marasmius</taxon>
    </lineage>
</organism>
<evidence type="ECO:0000313" key="2">
    <source>
        <dbReference type="Proteomes" id="UP001465976"/>
    </source>
</evidence>
<comment type="caution">
    <text evidence="1">The sequence shown here is derived from an EMBL/GenBank/DDBJ whole genome shotgun (WGS) entry which is preliminary data.</text>
</comment>
<name>A0ABR3FR48_9AGAR</name>
<sequence>MSAPSQVLCGTPCVAQAWYCGWHKNEFTPANVNVSWNKYTQMTYVFQAPNFGVPSSDLKTLNMLGPDVFPGKRMWILDLYTGQTPTLQQIIQSSNKLSPNLPLVGISWMGLILTTNTPPVKAFSCNTINANDTANFIPFLEELHKDLIGKNLILTTVIPITPCNNTSGNPSTNLSHFVNALNYITLMDYEIWGPWVSPPLVGPNASLDDLCADKANQ</sequence>
<reference evidence="1 2" key="1">
    <citation type="submission" date="2024-02" db="EMBL/GenBank/DDBJ databases">
        <title>A draft genome for the cacao thread blight pathogen Marasmius crinis-equi.</title>
        <authorList>
            <person name="Cohen S.P."/>
            <person name="Baruah I.K."/>
            <person name="Amoako-Attah I."/>
            <person name="Bukari Y."/>
            <person name="Meinhardt L.W."/>
            <person name="Bailey B.A."/>
        </authorList>
    </citation>
    <scope>NUCLEOTIDE SEQUENCE [LARGE SCALE GENOMIC DNA]</scope>
    <source>
        <strain evidence="1 2">GH-76</strain>
    </source>
</reference>
<protein>
    <recommendedName>
        <fullName evidence="3">Chitinase</fullName>
    </recommendedName>
</protein>
<dbReference type="EMBL" id="JBAHYK010000129">
    <property type="protein sequence ID" value="KAL0577926.1"/>
    <property type="molecule type" value="Genomic_DNA"/>
</dbReference>
<keyword evidence="2" id="KW-1185">Reference proteome</keyword>
<dbReference type="SUPFAM" id="SSF51445">
    <property type="entry name" value="(Trans)glycosidases"/>
    <property type="match status" value="1"/>
</dbReference>
<evidence type="ECO:0000313" key="1">
    <source>
        <dbReference type="EMBL" id="KAL0577926.1"/>
    </source>
</evidence>
<dbReference type="InterPro" id="IPR017853">
    <property type="entry name" value="GH"/>
</dbReference>
<gene>
    <name evidence="1" type="ORF">V5O48_004065</name>
</gene>
<accession>A0ABR3FR48</accession>
<proteinExistence type="predicted"/>